<dbReference type="SUPFAM" id="SSF74650">
    <property type="entry name" value="Galactose mutarotase-like"/>
    <property type="match status" value="1"/>
</dbReference>
<dbReference type="InterPro" id="IPR011013">
    <property type="entry name" value="Gal_mutarotase_sf_dom"/>
</dbReference>
<dbReference type="GO" id="GO:0004559">
    <property type="term" value="F:alpha-mannosidase activity"/>
    <property type="evidence" value="ECO:0007669"/>
    <property type="project" value="TreeGrafter"/>
</dbReference>
<protein>
    <submittedName>
        <fullName evidence="2">MA2C1 mannosidase</fullName>
    </submittedName>
</protein>
<dbReference type="GO" id="GO:0009313">
    <property type="term" value="P:oligosaccharide catabolic process"/>
    <property type="evidence" value="ECO:0007669"/>
    <property type="project" value="TreeGrafter"/>
</dbReference>
<dbReference type="EMBL" id="VWZK01017972">
    <property type="protein sequence ID" value="NXG78608.1"/>
    <property type="molecule type" value="Genomic_DNA"/>
</dbReference>
<comment type="caution">
    <text evidence="2">The sequence shown here is derived from an EMBL/GenBank/DDBJ whole genome shotgun (WGS) entry which is preliminary data.</text>
</comment>
<dbReference type="GO" id="GO:0030246">
    <property type="term" value="F:carbohydrate binding"/>
    <property type="evidence" value="ECO:0007669"/>
    <property type="project" value="InterPro"/>
</dbReference>
<proteinExistence type="predicted"/>
<accession>A0A7K9EP88</accession>
<gene>
    <name evidence="2" type="primary">Man2c1</name>
    <name evidence="2" type="ORF">BARMAR_R15185</name>
</gene>
<keyword evidence="3" id="KW-1185">Reference proteome</keyword>
<sequence length="135" mass="14915">AGSFQDAGVIQRAYNLNFPLHVVRTSSAQCPAWSAFSVSSPAVVLETLKQASPWGRSGEGRWAEDRPEAVVVRLYEAHGSTVIAWLQTSLPVKEAMLCDFLERPTAQGRLPLEQQGVRLSFTPFRVLSVLLVLRH</sequence>
<dbReference type="PANTHER" id="PTHR46017">
    <property type="entry name" value="ALPHA-MANNOSIDASE 2C1"/>
    <property type="match status" value="1"/>
</dbReference>
<feature type="non-terminal residue" evidence="2">
    <location>
        <position position="135"/>
    </location>
</feature>
<evidence type="ECO:0000259" key="1">
    <source>
        <dbReference type="Pfam" id="PF17677"/>
    </source>
</evidence>
<evidence type="ECO:0000313" key="3">
    <source>
        <dbReference type="Proteomes" id="UP000578343"/>
    </source>
</evidence>
<dbReference type="AlphaFoldDB" id="A0A7K9EP88"/>
<dbReference type="InterPro" id="IPR041147">
    <property type="entry name" value="GH38_C"/>
</dbReference>
<evidence type="ECO:0000313" key="2">
    <source>
        <dbReference type="EMBL" id="NXG78608.1"/>
    </source>
</evidence>
<feature type="non-terminal residue" evidence="2">
    <location>
        <position position="1"/>
    </location>
</feature>
<dbReference type="Proteomes" id="UP000578343">
    <property type="component" value="Unassembled WGS sequence"/>
</dbReference>
<dbReference type="OrthoDB" id="10261055at2759"/>
<feature type="domain" description="Glycosyl hydrolases family 38 C-terminal" evidence="1">
    <location>
        <begin position="43"/>
        <end position="126"/>
    </location>
</feature>
<dbReference type="PANTHER" id="PTHR46017:SF1">
    <property type="entry name" value="ALPHA-MANNOSIDASE 2C1"/>
    <property type="match status" value="1"/>
</dbReference>
<organism evidence="2 3">
    <name type="scientific">Baryphthengus martii</name>
    <name type="common">Rufous motmot</name>
    <dbReference type="NCBI Taxonomy" id="176943"/>
    <lineage>
        <taxon>Eukaryota</taxon>
        <taxon>Metazoa</taxon>
        <taxon>Chordata</taxon>
        <taxon>Craniata</taxon>
        <taxon>Vertebrata</taxon>
        <taxon>Euteleostomi</taxon>
        <taxon>Archelosauria</taxon>
        <taxon>Archosauria</taxon>
        <taxon>Dinosauria</taxon>
        <taxon>Saurischia</taxon>
        <taxon>Theropoda</taxon>
        <taxon>Coelurosauria</taxon>
        <taxon>Aves</taxon>
        <taxon>Neognathae</taxon>
        <taxon>Neoaves</taxon>
        <taxon>Telluraves</taxon>
        <taxon>Coraciimorphae</taxon>
        <taxon>Coraciiformes</taxon>
        <taxon>Momotidae</taxon>
        <taxon>Baryphthengus</taxon>
    </lineage>
</organism>
<dbReference type="Pfam" id="PF17677">
    <property type="entry name" value="Glyco_hydro38C2"/>
    <property type="match status" value="1"/>
</dbReference>
<name>A0A7K9EP88_BARMA</name>
<reference evidence="2 3" key="1">
    <citation type="submission" date="2019-09" db="EMBL/GenBank/DDBJ databases">
        <title>Bird 10,000 Genomes (B10K) Project - Family phase.</title>
        <authorList>
            <person name="Zhang G."/>
        </authorList>
    </citation>
    <scope>NUCLEOTIDE SEQUENCE [LARGE SCALE GENOMIC DNA]</scope>
    <source>
        <strain evidence="2">B10K-DU-001-21</strain>
        <tissue evidence="2">Muscle</tissue>
    </source>
</reference>